<organism evidence="1 2">
    <name type="scientific">Pyrenophora teres f. teres</name>
    <dbReference type="NCBI Taxonomy" id="97479"/>
    <lineage>
        <taxon>Eukaryota</taxon>
        <taxon>Fungi</taxon>
        <taxon>Dikarya</taxon>
        <taxon>Ascomycota</taxon>
        <taxon>Pezizomycotina</taxon>
        <taxon>Dothideomycetes</taxon>
        <taxon>Pleosporomycetidae</taxon>
        <taxon>Pleosporales</taxon>
        <taxon>Pleosporineae</taxon>
        <taxon>Pleosporaceae</taxon>
        <taxon>Pyrenophora</taxon>
    </lineage>
</organism>
<reference evidence="1" key="1">
    <citation type="submission" date="2021-02" db="EMBL/GenBank/DDBJ databases">
        <authorList>
            <person name="Syme A R."/>
            <person name="Syme A R."/>
            <person name="Moolhuijzen P."/>
        </authorList>
    </citation>
    <scope>NUCLEOTIDE SEQUENCE</scope>
    <source>
        <strain evidence="1">W1-1</strain>
    </source>
</reference>
<proteinExistence type="predicted"/>
<evidence type="ECO:0000313" key="2">
    <source>
        <dbReference type="Proteomes" id="UP000472372"/>
    </source>
</evidence>
<gene>
    <name evidence="1" type="ORF">PTTW11_02889</name>
</gene>
<name>A0A6S6VTE3_9PLEO</name>
<sequence length="57" mass="6134">MQIFHLVTLFIGLAAALPSSDNSNLDIEKRQTSCNVCIARGFECCITTSGNHCAKSC</sequence>
<accession>A0A6S6VTE3</accession>
<protein>
    <submittedName>
        <fullName evidence="1">Uncharacterized protein</fullName>
    </submittedName>
</protein>
<dbReference type="EMBL" id="HG992978">
    <property type="protein sequence ID" value="CAE7016003.1"/>
    <property type="molecule type" value="Genomic_DNA"/>
</dbReference>
<evidence type="ECO:0000313" key="1">
    <source>
        <dbReference type="EMBL" id="CAE7016003.1"/>
    </source>
</evidence>
<dbReference type="AlphaFoldDB" id="A0A6S6VTE3"/>
<dbReference type="Proteomes" id="UP000472372">
    <property type="component" value="Chromosome 2"/>
</dbReference>